<dbReference type="NCBIfam" id="NF004051">
    <property type="entry name" value="PRK05571.1"/>
    <property type="match status" value="1"/>
</dbReference>
<proteinExistence type="inferred from homology"/>
<dbReference type="Gene3D" id="3.40.1400.10">
    <property type="entry name" value="Sugar-phosphate isomerase, RpiB/LacA/LacB"/>
    <property type="match status" value="1"/>
</dbReference>
<keyword evidence="2 3" id="KW-0413">Isomerase</keyword>
<evidence type="ECO:0000256" key="1">
    <source>
        <dbReference type="ARBA" id="ARBA00008754"/>
    </source>
</evidence>
<name>A0ABU5N5F4_9MICO</name>
<keyword evidence="4" id="KW-1185">Reference proteome</keyword>
<protein>
    <submittedName>
        <fullName evidence="3">RpiB/LacA/LacB family sugar-phosphate isomerase</fullName>
    </submittedName>
</protein>
<accession>A0ABU5N5F4</accession>
<comment type="caution">
    <text evidence="3">The sequence shown here is derived from an EMBL/GenBank/DDBJ whole genome shotgun (WGS) entry which is preliminary data.</text>
</comment>
<comment type="similarity">
    <text evidence="1">Belongs to the LacAB/RpiB family.</text>
</comment>
<dbReference type="InterPro" id="IPR036569">
    <property type="entry name" value="RpiB_LacA_LacB_sf"/>
</dbReference>
<evidence type="ECO:0000313" key="4">
    <source>
        <dbReference type="Proteomes" id="UP001291912"/>
    </source>
</evidence>
<dbReference type="InterPro" id="IPR003500">
    <property type="entry name" value="RpiB_LacA_LacB"/>
</dbReference>
<dbReference type="Proteomes" id="UP001291912">
    <property type="component" value="Unassembled WGS sequence"/>
</dbReference>
<dbReference type="PANTHER" id="PTHR43732:SF1">
    <property type="entry name" value="RIBOSE 5-PHOSPHATE ISOMERASE"/>
    <property type="match status" value="1"/>
</dbReference>
<dbReference type="RefSeq" id="WP_206697155.1">
    <property type="nucleotide sequence ID" value="NZ_BAAAPT010000001.1"/>
</dbReference>
<sequence>MPGTMRIAFGSDPNATDLKEALMAVAEARGHTAADLGATDPVYAHVATDVATAVASGDYDRGVLLCGTGIGVSIAANKVPGAYCALVSDVYSAERAQLSNNANLISMGAQTLGLEVAKALLARYLECEFDPESRSGPKVAAITAFERRSASA</sequence>
<reference evidence="3 4" key="1">
    <citation type="submission" date="2023-10" db="EMBL/GenBank/DDBJ databases">
        <title>Microbacterium xanthum sp. nov., isolated from seaweed.</title>
        <authorList>
            <person name="Lee S.D."/>
        </authorList>
    </citation>
    <scope>NUCLEOTIDE SEQUENCE [LARGE SCALE GENOMIC DNA]</scope>
    <source>
        <strain evidence="3 4">KCTC 19124</strain>
    </source>
</reference>
<gene>
    <name evidence="3" type="ORF">R2Q92_05600</name>
</gene>
<dbReference type="NCBIfam" id="TIGR00689">
    <property type="entry name" value="rpiB_lacA_lacB"/>
    <property type="match status" value="1"/>
</dbReference>
<evidence type="ECO:0000256" key="2">
    <source>
        <dbReference type="ARBA" id="ARBA00023235"/>
    </source>
</evidence>
<dbReference type="GO" id="GO:0016853">
    <property type="term" value="F:isomerase activity"/>
    <property type="evidence" value="ECO:0007669"/>
    <property type="project" value="UniProtKB-KW"/>
</dbReference>
<dbReference type="Pfam" id="PF02502">
    <property type="entry name" value="LacAB_rpiB"/>
    <property type="match status" value="1"/>
</dbReference>
<dbReference type="SUPFAM" id="SSF89623">
    <property type="entry name" value="Ribose/Galactose isomerase RpiB/AlsB"/>
    <property type="match status" value="1"/>
</dbReference>
<evidence type="ECO:0000313" key="3">
    <source>
        <dbReference type="EMBL" id="MDZ8161305.1"/>
    </source>
</evidence>
<dbReference type="EMBL" id="JAWJYN010000001">
    <property type="protein sequence ID" value="MDZ8161305.1"/>
    <property type="molecule type" value="Genomic_DNA"/>
</dbReference>
<dbReference type="PIRSF" id="PIRSF005384">
    <property type="entry name" value="RpiB_LacA_B"/>
    <property type="match status" value="1"/>
</dbReference>
<dbReference type="InterPro" id="IPR051812">
    <property type="entry name" value="SPI_LacAB/RpiB"/>
</dbReference>
<organism evidence="3 4">
    <name type="scientific">Microbacterium aquimaris</name>
    <dbReference type="NCBI Taxonomy" id="459816"/>
    <lineage>
        <taxon>Bacteria</taxon>
        <taxon>Bacillati</taxon>
        <taxon>Actinomycetota</taxon>
        <taxon>Actinomycetes</taxon>
        <taxon>Micrococcales</taxon>
        <taxon>Microbacteriaceae</taxon>
        <taxon>Microbacterium</taxon>
    </lineage>
</organism>
<dbReference type="PANTHER" id="PTHR43732">
    <property type="entry name" value="RIBOSE 5-PHOSPHATE ISOMERASE-RELATED"/>
    <property type="match status" value="1"/>
</dbReference>